<evidence type="ECO:0000313" key="1">
    <source>
        <dbReference type="EMBL" id="QDU97542.1"/>
    </source>
</evidence>
<accession>A0A518E0D1</accession>
<evidence type="ECO:0000313" key="2">
    <source>
        <dbReference type="Proteomes" id="UP000317648"/>
    </source>
</evidence>
<proteinExistence type="predicted"/>
<dbReference type="AlphaFoldDB" id="A0A518E0D1"/>
<dbReference type="Proteomes" id="UP000317648">
    <property type="component" value="Chromosome"/>
</dbReference>
<gene>
    <name evidence="1" type="ORF">Pla8534_53900</name>
</gene>
<reference evidence="1 2" key="1">
    <citation type="submission" date="2019-02" db="EMBL/GenBank/DDBJ databases">
        <title>Deep-cultivation of Planctomycetes and their phenomic and genomic characterization uncovers novel biology.</title>
        <authorList>
            <person name="Wiegand S."/>
            <person name="Jogler M."/>
            <person name="Boedeker C."/>
            <person name="Pinto D."/>
            <person name="Vollmers J."/>
            <person name="Rivas-Marin E."/>
            <person name="Kohn T."/>
            <person name="Peeters S.H."/>
            <person name="Heuer A."/>
            <person name="Rast P."/>
            <person name="Oberbeckmann S."/>
            <person name="Bunk B."/>
            <person name="Jeske O."/>
            <person name="Meyerdierks A."/>
            <person name="Storesund J.E."/>
            <person name="Kallscheuer N."/>
            <person name="Luecker S."/>
            <person name="Lage O.M."/>
            <person name="Pohl T."/>
            <person name="Merkel B.J."/>
            <person name="Hornburger P."/>
            <person name="Mueller R.-W."/>
            <person name="Bruemmer F."/>
            <person name="Labrenz M."/>
            <person name="Spormann A.M."/>
            <person name="Op den Camp H."/>
            <person name="Overmann J."/>
            <person name="Amann R."/>
            <person name="Jetten M.S.M."/>
            <person name="Mascher T."/>
            <person name="Medema M.H."/>
            <person name="Devos D.P."/>
            <person name="Kaster A.-K."/>
            <person name="Ovreas L."/>
            <person name="Rohde M."/>
            <person name="Galperin M.Y."/>
            <person name="Jogler C."/>
        </authorList>
    </citation>
    <scope>NUCLEOTIDE SEQUENCE [LARGE SCALE GENOMIC DNA]</scope>
    <source>
        <strain evidence="1 2">Pla85_3_4</strain>
    </source>
</reference>
<sequence length="84" mass="9019">MQELSIGAGIALAGGVVGVALALSKAATDIWGQQRHPDIESLWAAVRETNHNVARLTTDLAVMVEKVQTLVETVKDLAQTLRDR</sequence>
<dbReference type="KEGG" id="lcre:Pla8534_53900"/>
<keyword evidence="2" id="KW-1185">Reference proteome</keyword>
<dbReference type="EMBL" id="CP036433">
    <property type="protein sequence ID" value="QDU97542.1"/>
    <property type="molecule type" value="Genomic_DNA"/>
</dbReference>
<organism evidence="1 2">
    <name type="scientific">Lignipirellula cremea</name>
    <dbReference type="NCBI Taxonomy" id="2528010"/>
    <lineage>
        <taxon>Bacteria</taxon>
        <taxon>Pseudomonadati</taxon>
        <taxon>Planctomycetota</taxon>
        <taxon>Planctomycetia</taxon>
        <taxon>Pirellulales</taxon>
        <taxon>Pirellulaceae</taxon>
        <taxon>Lignipirellula</taxon>
    </lineage>
</organism>
<protein>
    <submittedName>
        <fullName evidence="1">Uncharacterized protein</fullName>
    </submittedName>
</protein>
<dbReference type="RefSeq" id="WP_145056310.1">
    <property type="nucleotide sequence ID" value="NZ_CP036433.1"/>
</dbReference>
<name>A0A518E0D1_9BACT</name>